<dbReference type="EMBL" id="MU006702">
    <property type="protein sequence ID" value="KAF2633043.1"/>
    <property type="molecule type" value="Genomic_DNA"/>
</dbReference>
<name>A0ACB6SGD8_9PLEO</name>
<sequence>MSLSSKKSPFDDRTRLAHALGFRDYPTNTTAVPYLNYILKQHAGSETIEDYVELFIEVIEHFRPGASTNRTPTDPTIQTLVDRFASSGFRDVFADTVAGDHRRREHVEDKVMCIIGTWTTMLSSFQYKNRSRKVVAAYSIFADATTPQAAAPTASPATTPTLPIVTMAPYDNSIASLIASSGLLPGGQWDHRMSFEGDATMKLIALMLNTPNALNRTSLQNLLAHTPGRAPPNIISPYALLEDPNAQESLSIKTTRLNAFTLNVLSAVDISWTPNVSRHMLLTKVGGRYVLELFSLPCAFDAITSPTVAIPVVLTQEIKESYAVLFNAWFDAPLHAKFGSFVGIRKVCWCWSCSAYRYRQQCITACKTRALASPRQKRNVASNLSQSDFDPTLETLMTKQSASNWTPDDFPTLWPRIARLEQHLQTSRPWSLWVLFRDRRDTMQFWTFLFATVVVFLTVVQVLLGVAQVVGSFK</sequence>
<evidence type="ECO:0000313" key="2">
    <source>
        <dbReference type="Proteomes" id="UP000799754"/>
    </source>
</evidence>
<reference evidence="1" key="1">
    <citation type="journal article" date="2020" name="Stud. Mycol.">
        <title>101 Dothideomycetes genomes: a test case for predicting lifestyles and emergence of pathogens.</title>
        <authorList>
            <person name="Haridas S."/>
            <person name="Albert R."/>
            <person name="Binder M."/>
            <person name="Bloem J."/>
            <person name="Labutti K."/>
            <person name="Salamov A."/>
            <person name="Andreopoulos B."/>
            <person name="Baker S."/>
            <person name="Barry K."/>
            <person name="Bills G."/>
            <person name="Bluhm B."/>
            <person name="Cannon C."/>
            <person name="Castanera R."/>
            <person name="Culley D."/>
            <person name="Daum C."/>
            <person name="Ezra D."/>
            <person name="Gonzalez J."/>
            <person name="Henrissat B."/>
            <person name="Kuo A."/>
            <person name="Liang C."/>
            <person name="Lipzen A."/>
            <person name="Lutzoni F."/>
            <person name="Magnuson J."/>
            <person name="Mondo S."/>
            <person name="Nolan M."/>
            <person name="Ohm R."/>
            <person name="Pangilinan J."/>
            <person name="Park H.-J."/>
            <person name="Ramirez L."/>
            <person name="Alfaro M."/>
            <person name="Sun H."/>
            <person name="Tritt A."/>
            <person name="Yoshinaga Y."/>
            <person name="Zwiers L.-H."/>
            <person name="Turgeon B."/>
            <person name="Goodwin S."/>
            <person name="Spatafora J."/>
            <person name="Crous P."/>
            <person name="Grigoriev I."/>
        </authorList>
    </citation>
    <scope>NUCLEOTIDE SEQUENCE</scope>
    <source>
        <strain evidence="1">CBS 525.71</strain>
    </source>
</reference>
<keyword evidence="2" id="KW-1185">Reference proteome</keyword>
<dbReference type="Proteomes" id="UP000799754">
    <property type="component" value="Unassembled WGS sequence"/>
</dbReference>
<protein>
    <submittedName>
        <fullName evidence="1">Uncharacterized protein</fullName>
    </submittedName>
</protein>
<proteinExistence type="predicted"/>
<comment type="caution">
    <text evidence="1">The sequence shown here is derived from an EMBL/GenBank/DDBJ whole genome shotgun (WGS) entry which is preliminary data.</text>
</comment>
<gene>
    <name evidence="1" type="ORF">BU25DRAFT_87966</name>
</gene>
<accession>A0ACB6SGD8</accession>
<evidence type="ECO:0000313" key="1">
    <source>
        <dbReference type="EMBL" id="KAF2633043.1"/>
    </source>
</evidence>
<organism evidence="1 2">
    <name type="scientific">Macroventuria anomochaeta</name>
    <dbReference type="NCBI Taxonomy" id="301207"/>
    <lineage>
        <taxon>Eukaryota</taxon>
        <taxon>Fungi</taxon>
        <taxon>Dikarya</taxon>
        <taxon>Ascomycota</taxon>
        <taxon>Pezizomycotina</taxon>
        <taxon>Dothideomycetes</taxon>
        <taxon>Pleosporomycetidae</taxon>
        <taxon>Pleosporales</taxon>
        <taxon>Pleosporineae</taxon>
        <taxon>Didymellaceae</taxon>
        <taxon>Macroventuria</taxon>
    </lineage>
</organism>